<dbReference type="AlphaFoldDB" id="R0HDS3"/>
<accession>R0HDS3</accession>
<name>R0HDS3_9BRAS</name>
<feature type="region of interest" description="Disordered" evidence="1">
    <location>
        <begin position="1"/>
        <end position="23"/>
    </location>
</feature>
<evidence type="ECO:0000256" key="1">
    <source>
        <dbReference type="SAM" id="MobiDB-lite"/>
    </source>
</evidence>
<organism evidence="2 3">
    <name type="scientific">Capsella rubella</name>
    <dbReference type="NCBI Taxonomy" id="81985"/>
    <lineage>
        <taxon>Eukaryota</taxon>
        <taxon>Viridiplantae</taxon>
        <taxon>Streptophyta</taxon>
        <taxon>Embryophyta</taxon>
        <taxon>Tracheophyta</taxon>
        <taxon>Spermatophyta</taxon>
        <taxon>Magnoliopsida</taxon>
        <taxon>eudicotyledons</taxon>
        <taxon>Gunneridae</taxon>
        <taxon>Pentapetalae</taxon>
        <taxon>rosids</taxon>
        <taxon>malvids</taxon>
        <taxon>Brassicales</taxon>
        <taxon>Brassicaceae</taxon>
        <taxon>Camelineae</taxon>
        <taxon>Capsella</taxon>
    </lineage>
</organism>
<evidence type="ECO:0000313" key="2">
    <source>
        <dbReference type="EMBL" id="EOA23185.1"/>
    </source>
</evidence>
<protein>
    <submittedName>
        <fullName evidence="2">Uncharacterized protein</fullName>
    </submittedName>
</protein>
<evidence type="ECO:0000313" key="3">
    <source>
        <dbReference type="Proteomes" id="UP000029121"/>
    </source>
</evidence>
<sequence length="102" mass="11473">MQSLPEYNSLLTPNRRTSSGEIPRNRQNCLSTIVHTSIGKWTSLHIIDYLLLSTVIKLLNSEIATPSSPPTPSTKYISTCPPLTLPRYAFAISYFCFVFITH</sequence>
<dbReference type="Proteomes" id="UP000029121">
    <property type="component" value="Unassembled WGS sequence"/>
</dbReference>
<reference evidence="3" key="1">
    <citation type="journal article" date="2013" name="Nat. Genet.">
        <title>The Capsella rubella genome and the genomic consequences of rapid mating system evolution.</title>
        <authorList>
            <person name="Slotte T."/>
            <person name="Hazzouri K.M."/>
            <person name="Agren J.A."/>
            <person name="Koenig D."/>
            <person name="Maumus F."/>
            <person name="Guo Y.L."/>
            <person name="Steige K."/>
            <person name="Platts A.E."/>
            <person name="Escobar J.S."/>
            <person name="Newman L.K."/>
            <person name="Wang W."/>
            <person name="Mandakova T."/>
            <person name="Vello E."/>
            <person name="Smith L.M."/>
            <person name="Henz S.R."/>
            <person name="Steffen J."/>
            <person name="Takuno S."/>
            <person name="Brandvain Y."/>
            <person name="Coop G."/>
            <person name="Andolfatto P."/>
            <person name="Hu T.T."/>
            <person name="Blanchette M."/>
            <person name="Clark R.M."/>
            <person name="Quesneville H."/>
            <person name="Nordborg M."/>
            <person name="Gaut B.S."/>
            <person name="Lysak M.A."/>
            <person name="Jenkins J."/>
            <person name="Grimwood J."/>
            <person name="Chapman J."/>
            <person name="Prochnik S."/>
            <person name="Shu S."/>
            <person name="Rokhsar D."/>
            <person name="Schmutz J."/>
            <person name="Weigel D."/>
            <person name="Wright S.I."/>
        </authorList>
    </citation>
    <scope>NUCLEOTIDE SEQUENCE [LARGE SCALE GENOMIC DNA]</scope>
    <source>
        <strain evidence="3">cv. Monte Gargano</strain>
    </source>
</reference>
<dbReference type="EMBL" id="KB870809">
    <property type="protein sequence ID" value="EOA23185.1"/>
    <property type="molecule type" value="Genomic_DNA"/>
</dbReference>
<gene>
    <name evidence="2" type="ORF">CARUB_v10018298mg</name>
</gene>
<keyword evidence="3" id="KW-1185">Reference proteome</keyword>
<proteinExistence type="predicted"/>